<keyword evidence="2" id="KW-1185">Reference proteome</keyword>
<evidence type="ECO:0000313" key="1">
    <source>
        <dbReference type="EMBL" id="CAD8102710.1"/>
    </source>
</evidence>
<evidence type="ECO:0000313" key="2">
    <source>
        <dbReference type="Proteomes" id="UP000692954"/>
    </source>
</evidence>
<dbReference type="Proteomes" id="UP000692954">
    <property type="component" value="Unassembled WGS sequence"/>
</dbReference>
<dbReference type="EMBL" id="CAJJDN010000078">
    <property type="protein sequence ID" value="CAD8102710.1"/>
    <property type="molecule type" value="Genomic_DNA"/>
</dbReference>
<organism evidence="1 2">
    <name type="scientific">Paramecium sonneborni</name>
    <dbReference type="NCBI Taxonomy" id="65129"/>
    <lineage>
        <taxon>Eukaryota</taxon>
        <taxon>Sar</taxon>
        <taxon>Alveolata</taxon>
        <taxon>Ciliophora</taxon>
        <taxon>Intramacronucleata</taxon>
        <taxon>Oligohymenophorea</taxon>
        <taxon>Peniculida</taxon>
        <taxon>Parameciidae</taxon>
        <taxon>Paramecium</taxon>
    </lineage>
</organism>
<name>A0A8S1PHB5_9CILI</name>
<sequence>MRNQSINRRKQIEQQQLGEENQRIKVKLLEIAHEKKASSQQVKLCQAKKKLQQLFKHQQDMMENLILMKKITNVTSSITHRIQLQDFHFSSKLKQLDRYLQEDDRTFLKPSILQSPNNSQHSQQTKTLDATHLKLSEFRVYSNGQLLQ</sequence>
<protein>
    <submittedName>
        <fullName evidence="1">Uncharacterized protein</fullName>
    </submittedName>
</protein>
<accession>A0A8S1PHB5</accession>
<gene>
    <name evidence="1" type="ORF">PSON_ATCC_30995.1.T0780160</name>
</gene>
<dbReference type="AlphaFoldDB" id="A0A8S1PHB5"/>
<dbReference type="OrthoDB" id="308378at2759"/>
<comment type="caution">
    <text evidence="1">The sequence shown here is derived from an EMBL/GenBank/DDBJ whole genome shotgun (WGS) entry which is preliminary data.</text>
</comment>
<reference evidence="1" key="1">
    <citation type="submission" date="2021-01" db="EMBL/GenBank/DDBJ databases">
        <authorList>
            <consortium name="Genoscope - CEA"/>
            <person name="William W."/>
        </authorList>
    </citation>
    <scope>NUCLEOTIDE SEQUENCE</scope>
</reference>
<proteinExistence type="predicted"/>